<keyword evidence="2" id="KW-1185">Reference proteome</keyword>
<comment type="caution">
    <text evidence="1">The sequence shown here is derived from an EMBL/GenBank/DDBJ whole genome shotgun (WGS) entry which is preliminary data.</text>
</comment>
<reference evidence="1 2" key="1">
    <citation type="journal article" date="2013" name="Nat. Commun.">
        <title>The evolution and pathogenic mechanisms of the rice sheath blight pathogen.</title>
        <authorList>
            <person name="Zheng A."/>
            <person name="Lin R."/>
            <person name="Xu L."/>
            <person name="Qin P."/>
            <person name="Tang C."/>
            <person name="Ai P."/>
            <person name="Zhang D."/>
            <person name="Liu Y."/>
            <person name="Sun Z."/>
            <person name="Feng H."/>
            <person name="Wang Y."/>
            <person name="Chen Y."/>
            <person name="Liang X."/>
            <person name="Fu R."/>
            <person name="Li Q."/>
            <person name="Zhang J."/>
            <person name="Yu X."/>
            <person name="Xie Z."/>
            <person name="Ding L."/>
            <person name="Guan P."/>
            <person name="Tang J."/>
            <person name="Liang Y."/>
            <person name="Wang S."/>
            <person name="Deng Q."/>
            <person name="Li S."/>
            <person name="Zhu J."/>
            <person name="Wang L."/>
            <person name="Liu H."/>
            <person name="Li P."/>
        </authorList>
    </citation>
    <scope>NUCLEOTIDE SEQUENCE [LARGE SCALE GENOMIC DNA]</scope>
    <source>
        <strain evidence="2">AG-1 IA</strain>
    </source>
</reference>
<protein>
    <submittedName>
        <fullName evidence="1">Uncharacterized protein</fullName>
    </submittedName>
</protein>
<dbReference type="AlphaFoldDB" id="L8WHN7"/>
<dbReference type="HOGENOM" id="CLU_2591417_0_0_1"/>
<evidence type="ECO:0000313" key="1">
    <source>
        <dbReference type="EMBL" id="ELU36283.1"/>
    </source>
</evidence>
<gene>
    <name evidence="1" type="ORF">AG1IA_09687</name>
</gene>
<name>L8WHN7_THACA</name>
<dbReference type="Proteomes" id="UP000011668">
    <property type="component" value="Unassembled WGS sequence"/>
</dbReference>
<evidence type="ECO:0000313" key="2">
    <source>
        <dbReference type="Proteomes" id="UP000011668"/>
    </source>
</evidence>
<sequence length="80" mass="9176">MIEATAVSQVIYQSWCSANAYYDWPIVILVSPARGLSRVADQAQPLRHYFTRWVHWSQEIRAQDLLLANDCLLTATNLPK</sequence>
<dbReference type="EMBL" id="AFRT01003789">
    <property type="protein sequence ID" value="ELU36283.1"/>
    <property type="molecule type" value="Genomic_DNA"/>
</dbReference>
<accession>L8WHN7</accession>
<organism evidence="1 2">
    <name type="scientific">Thanatephorus cucumeris (strain AG1-IA)</name>
    <name type="common">Rice sheath blight fungus</name>
    <name type="synonym">Rhizoctonia solani</name>
    <dbReference type="NCBI Taxonomy" id="983506"/>
    <lineage>
        <taxon>Eukaryota</taxon>
        <taxon>Fungi</taxon>
        <taxon>Dikarya</taxon>
        <taxon>Basidiomycota</taxon>
        <taxon>Agaricomycotina</taxon>
        <taxon>Agaricomycetes</taxon>
        <taxon>Cantharellales</taxon>
        <taxon>Ceratobasidiaceae</taxon>
        <taxon>Rhizoctonia</taxon>
        <taxon>Rhizoctonia solani AG-1</taxon>
    </lineage>
</organism>
<proteinExistence type="predicted"/>